<organism evidence="1 2">
    <name type="scientific">Galleria mellonella</name>
    <name type="common">Greater wax moth</name>
    <dbReference type="NCBI Taxonomy" id="7137"/>
    <lineage>
        <taxon>Eukaryota</taxon>
        <taxon>Metazoa</taxon>
        <taxon>Ecdysozoa</taxon>
        <taxon>Arthropoda</taxon>
        <taxon>Hexapoda</taxon>
        <taxon>Insecta</taxon>
        <taxon>Pterygota</taxon>
        <taxon>Neoptera</taxon>
        <taxon>Endopterygota</taxon>
        <taxon>Lepidoptera</taxon>
        <taxon>Glossata</taxon>
        <taxon>Ditrysia</taxon>
        <taxon>Pyraloidea</taxon>
        <taxon>Pyralidae</taxon>
        <taxon>Galleriinae</taxon>
        <taxon>Galleria</taxon>
    </lineage>
</organism>
<reference evidence="2" key="1">
    <citation type="submission" date="2025-08" db="UniProtKB">
        <authorList>
            <consortium name="RefSeq"/>
        </authorList>
    </citation>
    <scope>IDENTIFICATION</scope>
    <source>
        <tissue evidence="2">Whole larvae</tissue>
    </source>
</reference>
<name>A0A6J1X9P7_GALME</name>
<dbReference type="GeneID" id="113523506"/>
<dbReference type="InParanoid" id="A0A6J1X9P7"/>
<accession>A0A6J1X9P7</accession>
<proteinExistence type="predicted"/>
<protein>
    <submittedName>
        <fullName evidence="2">Uncharacterized protein LOC113523506</fullName>
    </submittedName>
</protein>
<dbReference type="Proteomes" id="UP001652740">
    <property type="component" value="Unplaced"/>
</dbReference>
<sequence>MVRSYIKYLGLTLDGRWSFRAHFRGLTPRLITFYKCSWPATPELAGARGELPPSLSGGDTVYGPIWANALIRANVAHLRRLHRAIAIRAIRGYCTIFGEAACLLARSPPWDLEAKAGASLYLWRAELRARGEEPDSGALRARKLQERQNVHAEWETRLAALTAGHRTIERPVFSPLTLRLTQVLTGHSCFGKYLCNCYECEDCDVDKAQHT</sequence>
<gene>
    <name evidence="2" type="primary">LOC113523506</name>
</gene>
<dbReference type="KEGG" id="gmw:113523506"/>
<evidence type="ECO:0000313" key="1">
    <source>
        <dbReference type="Proteomes" id="UP001652740"/>
    </source>
</evidence>
<dbReference type="RefSeq" id="XP_026765290.2">
    <property type="nucleotide sequence ID" value="XM_026909489.2"/>
</dbReference>
<keyword evidence="1" id="KW-1185">Reference proteome</keyword>
<dbReference type="AlphaFoldDB" id="A0A6J1X9P7"/>
<evidence type="ECO:0000313" key="2">
    <source>
        <dbReference type="RefSeq" id="XP_026765290.2"/>
    </source>
</evidence>